<evidence type="ECO:0000313" key="2">
    <source>
        <dbReference type="Proteomes" id="UP000285405"/>
    </source>
</evidence>
<sequence length="117" mass="13785">MSYLFKTEGEGDKIDITNAEILTQLRISGYIKYTIGVYKSVNKHDKGMLNDHQDDFAGWTEQIFDIAHKTALKCLRDHLQRNGIFMHSGNGYKMSRGLVKFWIMKDYLNGQRMKYWR</sequence>
<organism evidence="1 2">
    <name type="scientific">Golovinomyces cichoracearum</name>
    <dbReference type="NCBI Taxonomy" id="62708"/>
    <lineage>
        <taxon>Eukaryota</taxon>
        <taxon>Fungi</taxon>
        <taxon>Dikarya</taxon>
        <taxon>Ascomycota</taxon>
        <taxon>Pezizomycotina</taxon>
        <taxon>Leotiomycetes</taxon>
        <taxon>Erysiphales</taxon>
        <taxon>Erysiphaceae</taxon>
        <taxon>Golovinomyces</taxon>
    </lineage>
</organism>
<name>A0A420IFV2_9PEZI</name>
<dbReference type="EMBL" id="MCBR01009005">
    <property type="protein sequence ID" value="RKF73424.1"/>
    <property type="molecule type" value="Genomic_DNA"/>
</dbReference>
<gene>
    <name evidence="1" type="ORF">GcC1_090022</name>
</gene>
<protein>
    <submittedName>
        <fullName evidence="1">Uncharacterized protein</fullName>
    </submittedName>
</protein>
<proteinExistence type="predicted"/>
<reference evidence="1 2" key="1">
    <citation type="journal article" date="2018" name="BMC Genomics">
        <title>Comparative genome analyses reveal sequence features reflecting distinct modes of host-adaptation between dicot and monocot powdery mildew.</title>
        <authorList>
            <person name="Wu Y."/>
            <person name="Ma X."/>
            <person name="Pan Z."/>
            <person name="Kale S.D."/>
            <person name="Song Y."/>
            <person name="King H."/>
            <person name="Zhang Q."/>
            <person name="Presley C."/>
            <person name="Deng X."/>
            <person name="Wei C.I."/>
            <person name="Xiao S."/>
        </authorList>
    </citation>
    <scope>NUCLEOTIDE SEQUENCE [LARGE SCALE GENOMIC DNA]</scope>
    <source>
        <strain evidence="1">UCSC1</strain>
    </source>
</reference>
<dbReference type="Proteomes" id="UP000285405">
    <property type="component" value="Unassembled WGS sequence"/>
</dbReference>
<accession>A0A420IFV2</accession>
<comment type="caution">
    <text evidence="1">The sequence shown here is derived from an EMBL/GenBank/DDBJ whole genome shotgun (WGS) entry which is preliminary data.</text>
</comment>
<dbReference type="AlphaFoldDB" id="A0A420IFV2"/>
<evidence type="ECO:0000313" key="1">
    <source>
        <dbReference type="EMBL" id="RKF73424.1"/>
    </source>
</evidence>